<keyword evidence="11 16" id="KW-0472">Membrane</keyword>
<evidence type="ECO:0000256" key="2">
    <source>
        <dbReference type="ARBA" id="ARBA00012513"/>
    </source>
</evidence>
<proteinExistence type="predicted"/>
<dbReference type="Gene3D" id="3.30.200.20">
    <property type="entry name" value="Phosphorylase Kinase, domain 1"/>
    <property type="match status" value="1"/>
</dbReference>
<dbReference type="EC" id="2.7.11.1" evidence="2"/>
<keyword evidence="10 16" id="KW-1133">Transmembrane helix</keyword>
<evidence type="ECO:0000256" key="10">
    <source>
        <dbReference type="ARBA" id="ARBA00022989"/>
    </source>
</evidence>
<protein>
    <recommendedName>
        <fullName evidence="2">non-specific serine/threonine protein kinase</fullName>
        <ecNumber evidence="2">2.7.11.1</ecNumber>
    </recommendedName>
</protein>
<evidence type="ECO:0000256" key="6">
    <source>
        <dbReference type="ARBA" id="ARBA00022729"/>
    </source>
</evidence>
<dbReference type="GO" id="GO:0016020">
    <property type="term" value="C:membrane"/>
    <property type="evidence" value="ECO:0007669"/>
    <property type="project" value="UniProtKB-SubCell"/>
</dbReference>
<keyword evidence="9 15" id="KW-0067">ATP-binding</keyword>
<dbReference type="InterPro" id="IPR001245">
    <property type="entry name" value="Ser-Thr/Tyr_kinase_cat_dom"/>
</dbReference>
<evidence type="ECO:0000313" key="20">
    <source>
        <dbReference type="Proteomes" id="UP000634136"/>
    </source>
</evidence>
<dbReference type="InterPro" id="IPR032872">
    <property type="entry name" value="WAK_assoc_C"/>
</dbReference>
<feature type="chain" id="PRO_5032270831" description="non-specific serine/threonine protein kinase" evidence="17">
    <location>
        <begin position="30"/>
        <end position="640"/>
    </location>
</feature>
<comment type="subcellular location">
    <subcellularLocation>
        <location evidence="1">Membrane</location>
        <topology evidence="1">Single-pass type I membrane protein</topology>
    </subcellularLocation>
</comment>
<keyword evidence="8 19" id="KW-0418">Kinase</keyword>
<dbReference type="Proteomes" id="UP000634136">
    <property type="component" value="Unassembled WGS sequence"/>
</dbReference>
<dbReference type="Pfam" id="PF14380">
    <property type="entry name" value="WAK_assoc"/>
    <property type="match status" value="1"/>
</dbReference>
<gene>
    <name evidence="19" type="ORF">G2W53_025354</name>
</gene>
<comment type="catalytic activity">
    <reaction evidence="14">
        <text>L-seryl-[protein] + ATP = O-phospho-L-seryl-[protein] + ADP + H(+)</text>
        <dbReference type="Rhea" id="RHEA:17989"/>
        <dbReference type="Rhea" id="RHEA-COMP:9863"/>
        <dbReference type="Rhea" id="RHEA-COMP:11604"/>
        <dbReference type="ChEBI" id="CHEBI:15378"/>
        <dbReference type="ChEBI" id="CHEBI:29999"/>
        <dbReference type="ChEBI" id="CHEBI:30616"/>
        <dbReference type="ChEBI" id="CHEBI:83421"/>
        <dbReference type="ChEBI" id="CHEBI:456216"/>
        <dbReference type="EC" id="2.7.11.1"/>
    </reaction>
</comment>
<evidence type="ECO:0000256" key="17">
    <source>
        <dbReference type="SAM" id="SignalP"/>
    </source>
</evidence>
<feature type="binding site" evidence="15">
    <location>
        <position position="363"/>
    </location>
    <ligand>
        <name>ATP</name>
        <dbReference type="ChEBI" id="CHEBI:30616"/>
    </ligand>
</feature>
<dbReference type="GO" id="GO:0030247">
    <property type="term" value="F:polysaccharide binding"/>
    <property type="evidence" value="ECO:0007669"/>
    <property type="project" value="InterPro"/>
</dbReference>
<feature type="signal peptide" evidence="17">
    <location>
        <begin position="1"/>
        <end position="29"/>
    </location>
</feature>
<keyword evidence="19" id="KW-0675">Receptor</keyword>
<keyword evidence="12" id="KW-0325">Glycoprotein</keyword>
<evidence type="ECO:0000313" key="19">
    <source>
        <dbReference type="EMBL" id="KAF7819899.1"/>
    </source>
</evidence>
<keyword evidence="20" id="KW-1185">Reference proteome</keyword>
<dbReference type="SMART" id="SM00220">
    <property type="entry name" value="S_TKc"/>
    <property type="match status" value="1"/>
</dbReference>
<keyword evidence="6 17" id="KW-0732">Signal</keyword>
<dbReference type="FunFam" id="1.10.510.10:FF:000590">
    <property type="entry name" value="PR5-like receptor kinase"/>
    <property type="match status" value="1"/>
</dbReference>
<dbReference type="InterPro" id="IPR025287">
    <property type="entry name" value="WAK_GUB"/>
</dbReference>
<evidence type="ECO:0000256" key="8">
    <source>
        <dbReference type="ARBA" id="ARBA00022777"/>
    </source>
</evidence>
<reference evidence="19" key="1">
    <citation type="submission" date="2020-09" db="EMBL/GenBank/DDBJ databases">
        <title>Genome-Enabled Discovery of Anthraquinone Biosynthesis in Senna tora.</title>
        <authorList>
            <person name="Kang S.-H."/>
            <person name="Pandey R.P."/>
            <person name="Lee C.-M."/>
            <person name="Sim J.-S."/>
            <person name="Jeong J.-T."/>
            <person name="Choi B.-S."/>
            <person name="Jung M."/>
            <person name="Ginzburg D."/>
            <person name="Zhao K."/>
            <person name="Won S.Y."/>
            <person name="Oh T.-J."/>
            <person name="Yu Y."/>
            <person name="Kim N.-H."/>
            <person name="Lee O.R."/>
            <person name="Lee T.-H."/>
            <person name="Bashyal P."/>
            <person name="Kim T.-S."/>
            <person name="Lee W.-H."/>
            <person name="Kawkins C."/>
            <person name="Kim C.-K."/>
            <person name="Kim J.S."/>
            <person name="Ahn B.O."/>
            <person name="Rhee S.Y."/>
            <person name="Sohng J.K."/>
        </authorList>
    </citation>
    <scope>NUCLEOTIDE SEQUENCE</scope>
    <source>
        <tissue evidence="19">Leaf</tissue>
    </source>
</reference>
<evidence type="ECO:0000256" key="16">
    <source>
        <dbReference type="SAM" id="Phobius"/>
    </source>
</evidence>
<evidence type="ECO:0000256" key="1">
    <source>
        <dbReference type="ARBA" id="ARBA00004479"/>
    </source>
</evidence>
<keyword evidence="7 15" id="KW-0547">Nucleotide-binding</keyword>
<comment type="caution">
    <text evidence="19">The sequence shown here is derived from an EMBL/GenBank/DDBJ whole genome shotgun (WGS) entry which is preliminary data.</text>
</comment>
<evidence type="ECO:0000256" key="15">
    <source>
        <dbReference type="PROSITE-ProRule" id="PRU10141"/>
    </source>
</evidence>
<evidence type="ECO:0000256" key="13">
    <source>
        <dbReference type="ARBA" id="ARBA00047899"/>
    </source>
</evidence>
<feature type="domain" description="Protein kinase" evidence="18">
    <location>
        <begin position="335"/>
        <end position="613"/>
    </location>
</feature>
<dbReference type="InterPro" id="IPR011009">
    <property type="entry name" value="Kinase-like_dom_sf"/>
</dbReference>
<dbReference type="GO" id="GO:0005524">
    <property type="term" value="F:ATP binding"/>
    <property type="evidence" value="ECO:0007669"/>
    <property type="project" value="UniProtKB-UniRule"/>
</dbReference>
<dbReference type="SUPFAM" id="SSF56112">
    <property type="entry name" value="Protein kinase-like (PK-like)"/>
    <property type="match status" value="1"/>
</dbReference>
<feature type="transmembrane region" description="Helical" evidence="16">
    <location>
        <begin position="271"/>
        <end position="289"/>
    </location>
</feature>
<dbReference type="FunFam" id="3.30.200.20:FF:000178">
    <property type="entry name" value="serine/threonine-protein kinase PBS1-like"/>
    <property type="match status" value="1"/>
</dbReference>
<dbReference type="InterPro" id="IPR000719">
    <property type="entry name" value="Prot_kinase_dom"/>
</dbReference>
<dbReference type="EMBL" id="JAAIUW010000008">
    <property type="protein sequence ID" value="KAF7819899.1"/>
    <property type="molecule type" value="Genomic_DNA"/>
</dbReference>
<evidence type="ECO:0000256" key="9">
    <source>
        <dbReference type="ARBA" id="ARBA00022840"/>
    </source>
</evidence>
<dbReference type="PROSITE" id="PS00107">
    <property type="entry name" value="PROTEIN_KINASE_ATP"/>
    <property type="match status" value="1"/>
</dbReference>
<evidence type="ECO:0000256" key="12">
    <source>
        <dbReference type="ARBA" id="ARBA00023180"/>
    </source>
</evidence>
<dbReference type="InterPro" id="IPR045874">
    <property type="entry name" value="LRK10/LRL21-25-like"/>
</dbReference>
<dbReference type="AlphaFoldDB" id="A0A834TM17"/>
<dbReference type="Pfam" id="PF07714">
    <property type="entry name" value="PK_Tyr_Ser-Thr"/>
    <property type="match status" value="1"/>
</dbReference>
<evidence type="ECO:0000259" key="18">
    <source>
        <dbReference type="PROSITE" id="PS50011"/>
    </source>
</evidence>
<keyword evidence="5 16" id="KW-0812">Transmembrane</keyword>
<dbReference type="GO" id="GO:0004674">
    <property type="term" value="F:protein serine/threonine kinase activity"/>
    <property type="evidence" value="ECO:0007669"/>
    <property type="project" value="UniProtKB-KW"/>
</dbReference>
<dbReference type="PROSITE" id="PS00108">
    <property type="entry name" value="PROTEIN_KINASE_ST"/>
    <property type="match status" value="1"/>
</dbReference>
<dbReference type="InterPro" id="IPR017441">
    <property type="entry name" value="Protein_kinase_ATP_BS"/>
</dbReference>
<dbReference type="PROSITE" id="PS50011">
    <property type="entry name" value="PROTEIN_KINASE_DOM"/>
    <property type="match status" value="1"/>
</dbReference>
<keyword evidence="3" id="KW-0723">Serine/threonine-protein kinase</keyword>
<evidence type="ECO:0000256" key="7">
    <source>
        <dbReference type="ARBA" id="ARBA00022741"/>
    </source>
</evidence>
<sequence length="640" mass="71177">MEAHIFFFRTSTILTISIFLIISLPKSYSQDHDDGYHECGRPYNCGAIQMANGAYPFWTDDRPRYCGSTDGLKLNCSENHSVSFEVGTQIFNVTQINQEHHILTVVRADVDYDNCSSDLTNVSFSLTSQINLSIFGSVKNVTLFYDCPSSISGLNKFPCKAPSNSNIYYAFENDAEYGVLRSQCGRLIQVPISSDGIDLNIAQDGIVVLNRGFDVTYMSVDESPCLNCAYSRGICGSGIDNSSQFTCFCEDGPQNSECHHHHSTIAVRNKVIVGITVGVVVATLIFCCMKFKSLIRKIELWKTTKPHQEIEAFIRNHGSLALTRYKFSDVKKMTKSFKVKLGEGGYGAVYKGELLNGSHVAVKILTASKGNGQDFINEVASISRTSHVNVVSLLGFCLEGQNKALIYEFMPNGSLDRFIDNKVNESTPLSLTLENLYEIAIGIARGLEYLHRGCKTRILHFDIKPHNILLDENFCPKISDFGLAKICPRKESIISISEARGTIGYVAPEIWNRNFGGVSHKSDVYSYGMMLLDIVGERKNMNAEASCTSEKYFPDWIYSKLEEGSSLVPNGMTSIEEHDIAKRMIVVGLWCIQAFPIHRPTISRVIEMLEGSLDSLEIPPKPVMSSPTRIEAEFSTTTTC</sequence>
<dbReference type="InterPro" id="IPR008271">
    <property type="entry name" value="Ser/Thr_kinase_AS"/>
</dbReference>
<keyword evidence="4" id="KW-0808">Transferase</keyword>
<name>A0A834TM17_9FABA</name>
<evidence type="ECO:0000256" key="5">
    <source>
        <dbReference type="ARBA" id="ARBA00022692"/>
    </source>
</evidence>
<dbReference type="Gene3D" id="1.10.510.10">
    <property type="entry name" value="Transferase(Phosphotransferase) domain 1"/>
    <property type="match status" value="1"/>
</dbReference>
<evidence type="ECO:0000256" key="3">
    <source>
        <dbReference type="ARBA" id="ARBA00022527"/>
    </source>
</evidence>
<dbReference type="OrthoDB" id="1416789at2759"/>
<organism evidence="19 20">
    <name type="scientific">Senna tora</name>
    <dbReference type="NCBI Taxonomy" id="362788"/>
    <lineage>
        <taxon>Eukaryota</taxon>
        <taxon>Viridiplantae</taxon>
        <taxon>Streptophyta</taxon>
        <taxon>Embryophyta</taxon>
        <taxon>Tracheophyta</taxon>
        <taxon>Spermatophyta</taxon>
        <taxon>Magnoliopsida</taxon>
        <taxon>eudicotyledons</taxon>
        <taxon>Gunneridae</taxon>
        <taxon>Pentapetalae</taxon>
        <taxon>rosids</taxon>
        <taxon>fabids</taxon>
        <taxon>Fabales</taxon>
        <taxon>Fabaceae</taxon>
        <taxon>Caesalpinioideae</taxon>
        <taxon>Cassia clade</taxon>
        <taxon>Senna</taxon>
    </lineage>
</organism>
<comment type="catalytic activity">
    <reaction evidence="13">
        <text>L-threonyl-[protein] + ATP = O-phospho-L-threonyl-[protein] + ADP + H(+)</text>
        <dbReference type="Rhea" id="RHEA:46608"/>
        <dbReference type="Rhea" id="RHEA-COMP:11060"/>
        <dbReference type="Rhea" id="RHEA-COMP:11605"/>
        <dbReference type="ChEBI" id="CHEBI:15378"/>
        <dbReference type="ChEBI" id="CHEBI:30013"/>
        <dbReference type="ChEBI" id="CHEBI:30616"/>
        <dbReference type="ChEBI" id="CHEBI:61977"/>
        <dbReference type="ChEBI" id="CHEBI:456216"/>
        <dbReference type="EC" id="2.7.11.1"/>
    </reaction>
</comment>
<accession>A0A834TM17</accession>
<evidence type="ECO:0000256" key="14">
    <source>
        <dbReference type="ARBA" id="ARBA00048679"/>
    </source>
</evidence>
<dbReference type="PANTHER" id="PTHR27009">
    <property type="entry name" value="RUST RESISTANCE KINASE LR10-RELATED"/>
    <property type="match status" value="1"/>
</dbReference>
<evidence type="ECO:0000256" key="4">
    <source>
        <dbReference type="ARBA" id="ARBA00022679"/>
    </source>
</evidence>
<evidence type="ECO:0000256" key="11">
    <source>
        <dbReference type="ARBA" id="ARBA00023136"/>
    </source>
</evidence>
<dbReference type="Pfam" id="PF13947">
    <property type="entry name" value="GUB_WAK_bind"/>
    <property type="match status" value="1"/>
</dbReference>